<dbReference type="PANTHER" id="PTHR47163:SF2">
    <property type="entry name" value="SI:DKEY-17M8.2"/>
    <property type="match status" value="1"/>
</dbReference>
<protein>
    <submittedName>
        <fullName evidence="2">ISXO2-like transposase domain protein</fullName>
    </submittedName>
</protein>
<feature type="domain" description="ISXO2-like transposase" evidence="1">
    <location>
        <begin position="134"/>
        <end position="281"/>
    </location>
</feature>
<dbReference type="OrthoDB" id="271821at2"/>
<dbReference type="NCBIfam" id="NF033547">
    <property type="entry name" value="transpos_IS1595"/>
    <property type="match status" value="1"/>
</dbReference>
<proteinExistence type="predicted"/>
<reference evidence="2 3" key="1">
    <citation type="submission" date="2017-03" db="EMBL/GenBank/DDBJ databases">
        <authorList>
            <person name="Afonso C.L."/>
            <person name="Miller P.J."/>
            <person name="Scott M.A."/>
            <person name="Spackman E."/>
            <person name="Goraichik I."/>
            <person name="Dimitrov K.M."/>
            <person name="Suarez D.L."/>
            <person name="Swayne D.E."/>
        </authorList>
    </citation>
    <scope>NUCLEOTIDE SEQUENCE [LARGE SCALE GENOMIC DNA]</scope>
    <source>
        <strain evidence="2 3">CECT 7066</strain>
    </source>
</reference>
<dbReference type="PANTHER" id="PTHR47163">
    <property type="entry name" value="DDE_TNP_IS1595 DOMAIN-CONTAINING PROTEIN"/>
    <property type="match status" value="1"/>
</dbReference>
<keyword evidence="3" id="KW-1185">Reference proteome</keyword>
<dbReference type="Proteomes" id="UP000193870">
    <property type="component" value="Unassembled WGS sequence"/>
</dbReference>
<sequence>MITELKSIGDIYTKMPSSDDARRFLEDLIWADGRVCPHCGGLCSTELKGASHRSGLYQCNECRGQFTITTKTPMHATKLDLRVWLAAIYTVLNSSKGVSSVVLARMIGTTQKCAWKLGHAIREMMREDYGSNALLSGIVEVDETSVGGAPKFKKGKKNKRGKGTKKTPVMVAVARGGEARAAVLPGISSSDFEPLIRGWVAGDATMMTDGSSCYNFITSAFPVHHRVIHSKKQFAIPATGAHVNTAEGFGAFIERARVGVYHRITGYHTQRYLDELTWRWNRREPVEEIRTDKKGRTSPHIRWKPLPVVQMMRFLLKSAPGREMRRSENYGLRWPAAALLGG</sequence>
<dbReference type="InterPro" id="IPR053164">
    <property type="entry name" value="IS1016-like_transposase"/>
</dbReference>
<dbReference type="AlphaFoldDB" id="A0A1Y5TQZ4"/>
<accession>A0A1Y5TQZ4</accession>
<dbReference type="InterPro" id="IPR024442">
    <property type="entry name" value="Transposase_Zn_ribbon"/>
</dbReference>
<dbReference type="Pfam" id="PF12760">
    <property type="entry name" value="Zn_ribbon_IS1595"/>
    <property type="match status" value="1"/>
</dbReference>
<evidence type="ECO:0000313" key="2">
    <source>
        <dbReference type="EMBL" id="SLN68036.1"/>
    </source>
</evidence>
<gene>
    <name evidence="2" type="ORF">PAM7066_03421</name>
</gene>
<evidence type="ECO:0000259" key="1">
    <source>
        <dbReference type="SMART" id="SM01126"/>
    </source>
</evidence>
<organism evidence="2 3">
    <name type="scientific">Palleronia marisminoris</name>
    <dbReference type="NCBI Taxonomy" id="315423"/>
    <lineage>
        <taxon>Bacteria</taxon>
        <taxon>Pseudomonadati</taxon>
        <taxon>Pseudomonadota</taxon>
        <taxon>Alphaproteobacteria</taxon>
        <taxon>Rhodobacterales</taxon>
        <taxon>Roseobacteraceae</taxon>
        <taxon>Palleronia</taxon>
    </lineage>
</organism>
<dbReference type="RefSeq" id="WP_085855380.1">
    <property type="nucleotide sequence ID" value="NZ_FOPF01000015.1"/>
</dbReference>
<dbReference type="EMBL" id="FWFV01000014">
    <property type="protein sequence ID" value="SLN68036.1"/>
    <property type="molecule type" value="Genomic_DNA"/>
</dbReference>
<name>A0A1Y5TQZ4_9RHOB</name>
<dbReference type="STRING" id="315423.SAMN04488020_11526"/>
<dbReference type="Pfam" id="PF12762">
    <property type="entry name" value="DDE_Tnp_IS1595"/>
    <property type="match status" value="1"/>
</dbReference>
<evidence type="ECO:0000313" key="3">
    <source>
        <dbReference type="Proteomes" id="UP000193870"/>
    </source>
</evidence>
<dbReference type="SMART" id="SM01126">
    <property type="entry name" value="DDE_Tnp_IS1595"/>
    <property type="match status" value="1"/>
</dbReference>
<dbReference type="InterPro" id="IPR024445">
    <property type="entry name" value="Tnp_ISXO2-like"/>
</dbReference>